<gene>
    <name evidence="4" type="ORF">PXEA_LOCUS1009</name>
</gene>
<dbReference type="Pfam" id="PF07645">
    <property type="entry name" value="EGF_CA"/>
    <property type="match status" value="1"/>
</dbReference>
<protein>
    <recommendedName>
        <fullName evidence="3">NOTCH1 EGF-like calcium-binding domain-containing protein</fullName>
    </recommendedName>
</protein>
<proteinExistence type="predicted"/>
<dbReference type="AlphaFoldDB" id="A0A448WBB5"/>
<evidence type="ECO:0000313" key="4">
    <source>
        <dbReference type="EMBL" id="VEL07569.1"/>
    </source>
</evidence>
<reference evidence="4" key="1">
    <citation type="submission" date="2018-11" db="EMBL/GenBank/DDBJ databases">
        <authorList>
            <consortium name="Pathogen Informatics"/>
        </authorList>
    </citation>
    <scope>NUCLEOTIDE SEQUENCE</scope>
</reference>
<keyword evidence="5" id="KW-1185">Reference proteome</keyword>
<dbReference type="OrthoDB" id="6516201at2759"/>
<feature type="region of interest" description="Disordered" evidence="2">
    <location>
        <begin position="379"/>
        <end position="409"/>
    </location>
</feature>
<feature type="non-terminal residue" evidence="4">
    <location>
        <position position="447"/>
    </location>
</feature>
<feature type="domain" description="NOTCH1 EGF-like calcium-binding" evidence="3">
    <location>
        <begin position="1"/>
        <end position="33"/>
    </location>
</feature>
<dbReference type="Gene3D" id="2.10.25.10">
    <property type="entry name" value="Laminin"/>
    <property type="match status" value="1"/>
</dbReference>
<dbReference type="EMBL" id="CAAALY010002001">
    <property type="protein sequence ID" value="VEL07569.1"/>
    <property type="molecule type" value="Genomic_DNA"/>
</dbReference>
<feature type="region of interest" description="Disordered" evidence="2">
    <location>
        <begin position="73"/>
        <end position="98"/>
    </location>
</feature>
<evidence type="ECO:0000256" key="2">
    <source>
        <dbReference type="SAM" id="MobiDB-lite"/>
    </source>
</evidence>
<dbReference type="Proteomes" id="UP000784294">
    <property type="component" value="Unassembled WGS sequence"/>
</dbReference>
<dbReference type="CDD" id="cd00054">
    <property type="entry name" value="EGF_CA"/>
    <property type="match status" value="1"/>
</dbReference>
<comment type="caution">
    <text evidence="4">The sequence shown here is derived from an EMBL/GenBank/DDBJ whole genome shotgun (WGS) entry which is preliminary data.</text>
</comment>
<organism evidence="4 5">
    <name type="scientific">Protopolystoma xenopodis</name>
    <dbReference type="NCBI Taxonomy" id="117903"/>
    <lineage>
        <taxon>Eukaryota</taxon>
        <taxon>Metazoa</taxon>
        <taxon>Spiralia</taxon>
        <taxon>Lophotrochozoa</taxon>
        <taxon>Platyhelminthes</taxon>
        <taxon>Monogenea</taxon>
        <taxon>Polyopisthocotylea</taxon>
        <taxon>Polystomatidea</taxon>
        <taxon>Polystomatidae</taxon>
        <taxon>Protopolystoma</taxon>
    </lineage>
</organism>
<name>A0A448WBB5_9PLAT</name>
<evidence type="ECO:0000313" key="5">
    <source>
        <dbReference type="Proteomes" id="UP000784294"/>
    </source>
</evidence>
<evidence type="ECO:0000259" key="3">
    <source>
        <dbReference type="Pfam" id="PF07645"/>
    </source>
</evidence>
<keyword evidence="1" id="KW-1015">Disulfide bond</keyword>
<evidence type="ECO:0000256" key="1">
    <source>
        <dbReference type="ARBA" id="ARBA00023157"/>
    </source>
</evidence>
<sequence length="447" mass="49286">VDECSGLRGVDHTCPQETLCINTPGAYECVCKSDPKEATEYTRLKRSTESSRVGEFLQRIYHNLFDSTHTRRRNGLAGEAEAEAETAGKNGLEDQPPDRICSKDTEIGNLPSFYVSFLSACTSALRLTDCLLSQPTSSHEGHHATMKRIKAYEFATKVMPGSFARDQFASILPICQNGHLFCPDSGISQLRIDGQFASWKQRPLSWLAELQTSAERVSQPMAFAVFSSSKGLDSKFTRKLGTVEQDIGVCSNCSQLLAFLETEAKDILPSKLDESTGWAKHQASACCSSRGKGGDIDCPPHEIRGNTITMARTGGDFESKLGLDSRMICGGVEAEISYQWRVLDEVEDETNRANFIQNTQLRTVSIGGESEHMISSLAGQDDQVKSPSRQESIKQSDSSAPDVEPEPVEEYSAWKRLRRRSVKTLGCEICLCQVSFCDGHDFSKTCL</sequence>
<feature type="compositionally biased region" description="Polar residues" evidence="2">
    <location>
        <begin position="385"/>
        <end position="399"/>
    </location>
</feature>
<dbReference type="InterPro" id="IPR049883">
    <property type="entry name" value="NOTCH1_EGF-like"/>
</dbReference>
<accession>A0A448WBB5</accession>